<name>A0ABT2WFM5_9BACI</name>
<dbReference type="Proteomes" id="UP001208656">
    <property type="component" value="Unassembled WGS sequence"/>
</dbReference>
<evidence type="ECO:0008006" key="4">
    <source>
        <dbReference type="Google" id="ProtNLM"/>
    </source>
</evidence>
<evidence type="ECO:0000313" key="3">
    <source>
        <dbReference type="Proteomes" id="UP001208656"/>
    </source>
</evidence>
<gene>
    <name evidence="2" type="ORF">OEV82_08440</name>
</gene>
<proteinExistence type="predicted"/>
<protein>
    <recommendedName>
        <fullName evidence="4">Bacterial toxin 50 domain-containing protein</fullName>
    </recommendedName>
</protein>
<sequence>MNFKVFLSSLIAIVMVFTAVSPSVLYAEETVKEISVTENSEDTFSEELQTPTYEEVINLENNEVEIIAEQAAPATIEQLSEYYNTNLENINIDNFDEKFEFLTSDSVFNEMEEIIAIQEAEAQLSQDEVNAQWVPVVAAALRALTSKAGKKAMEKGWSVARPHIEKALKNLDNYVIDGPSGGRIIQVRNKKTKQPIFRLDYHYIDGKGPYLHYHVAPNMKKHHFIW</sequence>
<keyword evidence="3" id="KW-1185">Reference proteome</keyword>
<keyword evidence="1" id="KW-0732">Signal</keyword>
<dbReference type="RefSeq" id="WP_263061586.1">
    <property type="nucleotide sequence ID" value="NZ_JAOUSE010000022.1"/>
</dbReference>
<comment type="caution">
    <text evidence="2">The sequence shown here is derived from an EMBL/GenBank/DDBJ whole genome shotgun (WGS) entry which is preliminary data.</text>
</comment>
<evidence type="ECO:0000256" key="1">
    <source>
        <dbReference type="SAM" id="SignalP"/>
    </source>
</evidence>
<accession>A0ABT2WFM5</accession>
<feature type="signal peptide" evidence="1">
    <location>
        <begin position="1"/>
        <end position="27"/>
    </location>
</feature>
<reference evidence="2 3" key="1">
    <citation type="submission" date="2022-10" db="EMBL/GenBank/DDBJ databases">
        <title>Description of Fervidibacillus gen. nov. in the family Fervidibacillaceae fam. nov. with two species, Fervidibacillus albus sp. nov., and Fervidibacillus halotolerans sp. nov., isolated from tidal flat sediments.</title>
        <authorList>
            <person name="Kwon K.K."/>
            <person name="Yang S.-H."/>
        </authorList>
    </citation>
    <scope>NUCLEOTIDE SEQUENCE [LARGE SCALE GENOMIC DNA]</scope>
    <source>
        <strain evidence="2 3">DSM 23332</strain>
    </source>
</reference>
<feature type="chain" id="PRO_5047411540" description="Bacterial toxin 50 domain-containing protein" evidence="1">
    <location>
        <begin position="28"/>
        <end position="226"/>
    </location>
</feature>
<dbReference type="EMBL" id="JAOUSE010000022">
    <property type="protein sequence ID" value="MCU9594483.1"/>
    <property type="molecule type" value="Genomic_DNA"/>
</dbReference>
<organism evidence="2 3">
    <name type="scientific">Pallidibacillus thermolactis</name>
    <dbReference type="NCBI Taxonomy" id="251051"/>
    <lineage>
        <taxon>Bacteria</taxon>
        <taxon>Bacillati</taxon>
        <taxon>Bacillota</taxon>
        <taxon>Bacilli</taxon>
        <taxon>Bacillales</taxon>
        <taxon>Bacillaceae</taxon>
        <taxon>Pallidibacillus</taxon>
    </lineage>
</organism>
<evidence type="ECO:0000313" key="2">
    <source>
        <dbReference type="EMBL" id="MCU9594483.1"/>
    </source>
</evidence>